<comment type="caution">
    <text evidence="5">The sequence shown here is derived from an EMBL/GenBank/DDBJ whole genome shotgun (WGS) entry which is preliminary data.</text>
</comment>
<dbReference type="GO" id="GO:0022857">
    <property type="term" value="F:transmembrane transporter activity"/>
    <property type="evidence" value="ECO:0007669"/>
    <property type="project" value="InterPro"/>
</dbReference>
<dbReference type="InterPro" id="IPR006143">
    <property type="entry name" value="RND_pump_MFP"/>
</dbReference>
<evidence type="ECO:0000256" key="3">
    <source>
        <dbReference type="ARBA" id="ARBA00023054"/>
    </source>
</evidence>
<evidence type="ECO:0000256" key="2">
    <source>
        <dbReference type="ARBA" id="ARBA00009477"/>
    </source>
</evidence>
<gene>
    <name evidence="5" type="ORF">DDZ16_06300</name>
</gene>
<evidence type="ECO:0000256" key="4">
    <source>
        <dbReference type="SAM" id="Phobius"/>
    </source>
</evidence>
<dbReference type="Gene3D" id="2.40.30.170">
    <property type="match status" value="1"/>
</dbReference>
<name>A0A2U2BBT1_9BACT</name>
<dbReference type="GO" id="GO:0016020">
    <property type="term" value="C:membrane"/>
    <property type="evidence" value="ECO:0007669"/>
    <property type="project" value="InterPro"/>
</dbReference>
<dbReference type="AlphaFoldDB" id="A0A2U2BBT1"/>
<dbReference type="Proteomes" id="UP000244956">
    <property type="component" value="Unassembled WGS sequence"/>
</dbReference>
<dbReference type="Gene3D" id="2.40.50.100">
    <property type="match status" value="1"/>
</dbReference>
<dbReference type="PANTHER" id="PTHR32347">
    <property type="entry name" value="EFFLUX SYSTEM COMPONENT YKNX-RELATED"/>
    <property type="match status" value="1"/>
</dbReference>
<reference evidence="5 6" key="1">
    <citation type="submission" date="2018-05" db="EMBL/GenBank/DDBJ databases">
        <title>Marinilabilia rubrum sp. nov., isolated from saltern sediment.</title>
        <authorList>
            <person name="Zhang R."/>
        </authorList>
    </citation>
    <scope>NUCLEOTIDE SEQUENCE [LARGE SCALE GENOMIC DNA]</scope>
    <source>
        <strain evidence="5 6">WTE16</strain>
    </source>
</reference>
<dbReference type="PANTHER" id="PTHR32347:SF14">
    <property type="entry name" value="EFFLUX SYSTEM COMPONENT YKNX-RELATED"/>
    <property type="match status" value="1"/>
</dbReference>
<evidence type="ECO:0000256" key="1">
    <source>
        <dbReference type="ARBA" id="ARBA00004196"/>
    </source>
</evidence>
<organism evidence="5 6">
    <name type="scientific">Marinilabilia rubra</name>
    <dbReference type="NCBI Taxonomy" id="2162893"/>
    <lineage>
        <taxon>Bacteria</taxon>
        <taxon>Pseudomonadati</taxon>
        <taxon>Bacteroidota</taxon>
        <taxon>Bacteroidia</taxon>
        <taxon>Marinilabiliales</taxon>
        <taxon>Marinilabiliaceae</taxon>
        <taxon>Marinilabilia</taxon>
    </lineage>
</organism>
<keyword evidence="4" id="KW-0812">Transmembrane</keyword>
<keyword evidence="4" id="KW-0472">Membrane</keyword>
<feature type="transmembrane region" description="Helical" evidence="4">
    <location>
        <begin position="7"/>
        <end position="25"/>
    </location>
</feature>
<dbReference type="Gene3D" id="2.40.420.20">
    <property type="match status" value="1"/>
</dbReference>
<sequence>MKKFLRILMVVVLVALVGWVVFYLYKQTKKSPVVYETEQAEVTSIIKKTVATGSIVPRKEIAIKPQESGIITEIYLEPGNLVTQGDLIAKIQIIPEMIQVNEAETRLDKARLAYENARIEFNRSKELYDNKVIPESQFLADKLSFQTYEKDLESAQNNLELIKEGVIKRAGAQTNTLIRATTTGMVLDIPVEVGNSVIKSNTFNDGTTVALVADMGEMVFEGKVDETEVGKIKEGMNLLLTIGALDEEEFKANLEFISPKGVEENGAIQFEIKAAVKLQEGSFVRAGYSATADIVLDRRDSVLAIKEKLITFKDDSTYVEVMTSPQIFEKRVVETGLSDGINIEIKDGITKEDKVKVPKS</sequence>
<keyword evidence="4" id="KW-1133">Transmembrane helix</keyword>
<comment type="similarity">
    <text evidence="2">Belongs to the membrane fusion protein (MFP) (TC 8.A.1) family.</text>
</comment>
<dbReference type="EMBL" id="QEWP01000003">
    <property type="protein sequence ID" value="PWE00532.1"/>
    <property type="molecule type" value="Genomic_DNA"/>
</dbReference>
<dbReference type="SUPFAM" id="SSF111369">
    <property type="entry name" value="HlyD-like secretion proteins"/>
    <property type="match status" value="1"/>
</dbReference>
<keyword evidence="3" id="KW-0175">Coiled coil</keyword>
<accession>A0A2U2BBT1</accession>
<keyword evidence="6" id="KW-1185">Reference proteome</keyword>
<dbReference type="GO" id="GO:0030313">
    <property type="term" value="C:cell envelope"/>
    <property type="evidence" value="ECO:0007669"/>
    <property type="project" value="UniProtKB-SubCell"/>
</dbReference>
<comment type="subcellular location">
    <subcellularLocation>
        <location evidence="1">Cell envelope</location>
    </subcellularLocation>
</comment>
<proteinExistence type="inferred from homology"/>
<dbReference type="RefSeq" id="WP_109263571.1">
    <property type="nucleotide sequence ID" value="NZ_QEWP01000003.1"/>
</dbReference>
<dbReference type="OrthoDB" id="9809068at2"/>
<evidence type="ECO:0000313" key="5">
    <source>
        <dbReference type="EMBL" id="PWE00532.1"/>
    </source>
</evidence>
<dbReference type="Gene3D" id="1.10.287.470">
    <property type="entry name" value="Helix hairpin bin"/>
    <property type="match status" value="1"/>
</dbReference>
<dbReference type="InterPro" id="IPR050465">
    <property type="entry name" value="UPF0194_transport"/>
</dbReference>
<protein>
    <submittedName>
        <fullName evidence="5">Efflux transporter periplasmic adaptor subunit</fullName>
    </submittedName>
</protein>
<dbReference type="NCBIfam" id="TIGR01730">
    <property type="entry name" value="RND_mfp"/>
    <property type="match status" value="1"/>
</dbReference>
<evidence type="ECO:0000313" key="6">
    <source>
        <dbReference type="Proteomes" id="UP000244956"/>
    </source>
</evidence>